<evidence type="ECO:0000256" key="1">
    <source>
        <dbReference type="SAM" id="Phobius"/>
    </source>
</evidence>
<evidence type="ECO:0000313" key="3">
    <source>
        <dbReference type="Proteomes" id="UP000283586"/>
    </source>
</evidence>
<sequence>MRKIERGIHMKKNGQKIIFAVVCVVIIVGLFWYTAAKKGNSAENNDDLTEVEKVITRNLEKNYPETPREVVKFYNRIITCFYDEEYTDDELYELGDQARLLMDDELLENNSRDDYFKSLKADIEDYHDKSKKIESSSVCSSDEVKYQKIDGDDCAYVTASYFVNENKSYTRTNQTYVLRKDKDGKWKILVFYQTEGDTEDE</sequence>
<protein>
    <submittedName>
        <fullName evidence="2">Uncharacterized protein</fullName>
    </submittedName>
</protein>
<keyword evidence="1" id="KW-0472">Membrane</keyword>
<dbReference type="InterPro" id="IPR046563">
    <property type="entry name" value="DUF6715"/>
</dbReference>
<keyword evidence="1" id="KW-0812">Transmembrane</keyword>
<accession>A0A1Q6S8P9</accession>
<evidence type="ECO:0000313" key="2">
    <source>
        <dbReference type="EMBL" id="RHN11256.1"/>
    </source>
</evidence>
<dbReference type="Pfam" id="PF20462">
    <property type="entry name" value="DUF6715"/>
    <property type="match status" value="1"/>
</dbReference>
<keyword evidence="1" id="KW-1133">Transmembrane helix</keyword>
<dbReference type="EMBL" id="QRQN01000003">
    <property type="protein sequence ID" value="RHN11256.1"/>
    <property type="molecule type" value="Genomic_DNA"/>
</dbReference>
<reference evidence="2 3" key="1">
    <citation type="submission" date="2018-08" db="EMBL/GenBank/DDBJ databases">
        <title>A genome reference for cultivated species of the human gut microbiota.</title>
        <authorList>
            <person name="Zou Y."/>
            <person name="Xue W."/>
            <person name="Luo G."/>
        </authorList>
    </citation>
    <scope>NUCLEOTIDE SEQUENCE [LARGE SCALE GENOMIC DNA]</scope>
    <source>
        <strain evidence="2 3">AF31-21AC</strain>
    </source>
</reference>
<dbReference type="InterPro" id="IPR032710">
    <property type="entry name" value="NTF2-like_dom_sf"/>
</dbReference>
<organism evidence="2 3">
    <name type="scientific">Roseburia intestinalis</name>
    <dbReference type="NCBI Taxonomy" id="166486"/>
    <lineage>
        <taxon>Bacteria</taxon>
        <taxon>Bacillati</taxon>
        <taxon>Bacillota</taxon>
        <taxon>Clostridia</taxon>
        <taxon>Lachnospirales</taxon>
        <taxon>Lachnospiraceae</taxon>
        <taxon>Roseburia</taxon>
    </lineage>
</organism>
<name>A0A1Q6S8P9_9FIRM</name>
<dbReference type="AlphaFoldDB" id="A0A1Q6S8P9"/>
<gene>
    <name evidence="2" type="ORF">DWZ31_04195</name>
</gene>
<comment type="caution">
    <text evidence="2">The sequence shown here is derived from an EMBL/GenBank/DDBJ whole genome shotgun (WGS) entry which is preliminary data.</text>
</comment>
<dbReference type="SUPFAM" id="SSF54427">
    <property type="entry name" value="NTF2-like"/>
    <property type="match status" value="1"/>
</dbReference>
<feature type="transmembrane region" description="Helical" evidence="1">
    <location>
        <begin position="16"/>
        <end position="35"/>
    </location>
</feature>
<dbReference type="Proteomes" id="UP000283586">
    <property type="component" value="Unassembled WGS sequence"/>
</dbReference>
<proteinExistence type="predicted"/>